<dbReference type="PANTHER" id="PTHR40274:SF3">
    <property type="entry name" value="VIRGINIAMYCIN B LYASE"/>
    <property type="match status" value="1"/>
</dbReference>
<protein>
    <recommendedName>
        <fullName evidence="3">Cytochrome c domain-containing protein</fullName>
    </recommendedName>
</protein>
<dbReference type="Pfam" id="PF24684">
    <property type="entry name" value="Vgb_lyase"/>
    <property type="match status" value="2"/>
</dbReference>
<accession>A0AA49IX56</accession>
<proteinExistence type="predicted"/>
<dbReference type="PANTHER" id="PTHR40274">
    <property type="entry name" value="VIRGINIAMYCIN B LYASE"/>
    <property type="match status" value="1"/>
</dbReference>
<dbReference type="InterPro" id="IPR011041">
    <property type="entry name" value="Quinoprot_gluc/sorb_DH_b-prop"/>
</dbReference>
<feature type="signal peptide" evidence="1">
    <location>
        <begin position="1"/>
        <end position="23"/>
    </location>
</feature>
<dbReference type="Proteomes" id="UP001234916">
    <property type="component" value="Chromosome"/>
</dbReference>
<evidence type="ECO:0000313" key="2">
    <source>
        <dbReference type="EMBL" id="WIM04783.1"/>
    </source>
</evidence>
<dbReference type="InterPro" id="IPR015943">
    <property type="entry name" value="WD40/YVTN_repeat-like_dom_sf"/>
</dbReference>
<name>A0AA49IX56_9PROT</name>
<dbReference type="InterPro" id="IPR051344">
    <property type="entry name" value="Vgb"/>
</dbReference>
<dbReference type="EMBL" id="CP107246">
    <property type="protein sequence ID" value="WIM04783.1"/>
    <property type="molecule type" value="Genomic_DNA"/>
</dbReference>
<dbReference type="KEGG" id="npv:OHM77_08725"/>
<evidence type="ECO:0008006" key="3">
    <source>
        <dbReference type="Google" id="ProtNLM"/>
    </source>
</evidence>
<dbReference type="GO" id="GO:0020037">
    <property type="term" value="F:heme binding"/>
    <property type="evidence" value="ECO:0007669"/>
    <property type="project" value="InterPro"/>
</dbReference>
<evidence type="ECO:0000256" key="1">
    <source>
        <dbReference type="SAM" id="SignalP"/>
    </source>
</evidence>
<dbReference type="AlphaFoldDB" id="A0AA49IX56"/>
<dbReference type="Gene3D" id="2.130.10.10">
    <property type="entry name" value="YVTN repeat-like/Quinoprotein amine dehydrogenase"/>
    <property type="match status" value="2"/>
</dbReference>
<sequence>MNAKTLILAAAAALCCLSLPATACRPFGSYQFVEDPDGGIWFTEGDNNAVSRLAPDGTVTAHKLPTTAAEPSSLALDGKGNLWFIEMDAAKIARLDRDGRVTEYPTTDGHPGLVAVDRQGEAWFTQMAGHEGGGGGSSSHGGHDGRKIAKVGRVDREGKMHSYPAPEGWPTSVAFDARDQGWVTLLVPGGKGDQPKGRLARLSRDGQWKIAAAWDNSCPSNLARLPDGGLAFSDHCRHVLGRVAAGGRIVEQKLPENTYIQQMAAAPDGSLWFTGDEKSRLGRIGKNGKVSYLARADNGDQTMAVLVTKKGDVVFSEFYNYNINRLTKNGEYVEHLVNVDERKSVREVREGEVCYVQFAARIEAKAEMDKKRADEVKNGRFKPDGAGTEKLVEQKCLACHDARRLLLSRRSDWTPSITRMHTYRDVRGVEALTPEESTRLVRYFNENYGLR</sequence>
<keyword evidence="1" id="KW-0732">Signal</keyword>
<dbReference type="SUPFAM" id="SSF50952">
    <property type="entry name" value="Soluble quinoprotein glucose dehydrogenase"/>
    <property type="match status" value="1"/>
</dbReference>
<reference evidence="2" key="1">
    <citation type="journal article" date="2023" name="Nat. Microbiol.">
        <title>Enrichment and characterization of a nitric oxide-reducing microbial community in a continuous bioreactor.</title>
        <authorList>
            <person name="Garrido-Amador P."/>
            <person name="Stortenbeker N."/>
            <person name="Wessels H.J.C.T."/>
            <person name="Speth D.R."/>
            <person name="Garcia-Heredia I."/>
            <person name="Kartal B."/>
        </authorList>
    </citation>
    <scope>NUCLEOTIDE SEQUENCE</scope>
    <source>
        <strain evidence="2">MAG1</strain>
    </source>
</reference>
<dbReference type="Gene3D" id="1.10.760.10">
    <property type="entry name" value="Cytochrome c-like domain"/>
    <property type="match status" value="1"/>
</dbReference>
<organism evidence="2">
    <name type="scientific">Candidatus Nitricoxidivorans perseverans</name>
    <dbReference type="NCBI Taxonomy" id="2975601"/>
    <lineage>
        <taxon>Bacteria</taxon>
        <taxon>Pseudomonadati</taxon>
        <taxon>Pseudomonadota</taxon>
        <taxon>Betaproteobacteria</taxon>
        <taxon>Nitrosomonadales</taxon>
        <taxon>Sterolibacteriaceae</taxon>
        <taxon>Candidatus Nitricoxidivorans</taxon>
    </lineage>
</organism>
<dbReference type="InterPro" id="IPR036909">
    <property type="entry name" value="Cyt_c-like_dom_sf"/>
</dbReference>
<gene>
    <name evidence="2" type="ORF">OHM77_08725</name>
</gene>
<feature type="chain" id="PRO_5041431359" description="Cytochrome c domain-containing protein" evidence="1">
    <location>
        <begin position="24"/>
        <end position="451"/>
    </location>
</feature>
<dbReference type="GO" id="GO:0009055">
    <property type="term" value="F:electron transfer activity"/>
    <property type="evidence" value="ECO:0007669"/>
    <property type="project" value="InterPro"/>
</dbReference>